<evidence type="ECO:0000259" key="5">
    <source>
        <dbReference type="Pfam" id="PF00441"/>
    </source>
</evidence>
<comment type="similarity">
    <text evidence="1">Belongs to the acyl-CoA dehydrogenase family.</text>
</comment>
<dbReference type="AlphaFoldDB" id="A0A6A6PQA8"/>
<feature type="region of interest" description="Disordered" evidence="4">
    <location>
        <begin position="17"/>
        <end position="83"/>
    </location>
</feature>
<name>A0A6A6PQA8_9PEZI</name>
<dbReference type="SUPFAM" id="SSF56645">
    <property type="entry name" value="Acyl-CoA dehydrogenase NM domain-like"/>
    <property type="match status" value="1"/>
</dbReference>
<dbReference type="GeneID" id="54475063"/>
<dbReference type="Gene3D" id="2.40.110.20">
    <property type="match status" value="1"/>
</dbReference>
<evidence type="ECO:0000313" key="9">
    <source>
        <dbReference type="Proteomes" id="UP000799767"/>
    </source>
</evidence>
<dbReference type="InterPro" id="IPR041504">
    <property type="entry name" value="AidB_N"/>
</dbReference>
<feature type="non-terminal residue" evidence="8">
    <location>
        <position position="1"/>
    </location>
</feature>
<gene>
    <name evidence="8" type="ORF">BDY17DRAFT_300459</name>
</gene>
<dbReference type="Gene3D" id="6.10.250.600">
    <property type="match status" value="1"/>
</dbReference>
<dbReference type="OrthoDB" id="10251155at2759"/>
<evidence type="ECO:0000259" key="7">
    <source>
        <dbReference type="Pfam" id="PF18158"/>
    </source>
</evidence>
<evidence type="ECO:0000259" key="6">
    <source>
        <dbReference type="Pfam" id="PF02770"/>
    </source>
</evidence>
<evidence type="ECO:0000256" key="3">
    <source>
        <dbReference type="ARBA" id="ARBA00022827"/>
    </source>
</evidence>
<evidence type="ECO:0000256" key="4">
    <source>
        <dbReference type="SAM" id="MobiDB-lite"/>
    </source>
</evidence>
<dbReference type="InterPro" id="IPR052904">
    <property type="entry name" value="Acyl-CoA_dehydrogenase-like"/>
</dbReference>
<proteinExistence type="inferred from homology"/>
<dbReference type="PANTHER" id="PTHR42707:SF2">
    <property type="entry name" value="ACD11 DEHYDROGENASE"/>
    <property type="match status" value="1"/>
</dbReference>
<evidence type="ECO:0000256" key="2">
    <source>
        <dbReference type="ARBA" id="ARBA00022630"/>
    </source>
</evidence>
<evidence type="ECO:0000256" key="1">
    <source>
        <dbReference type="ARBA" id="ARBA00009347"/>
    </source>
</evidence>
<dbReference type="PANTHER" id="PTHR42707">
    <property type="entry name" value="ACYL-COA DEHYDROGENASE"/>
    <property type="match status" value="1"/>
</dbReference>
<dbReference type="InterPro" id="IPR009075">
    <property type="entry name" value="AcylCo_DH/oxidase_C"/>
</dbReference>
<dbReference type="Pfam" id="PF02770">
    <property type="entry name" value="Acyl-CoA_dh_M"/>
    <property type="match status" value="1"/>
</dbReference>
<dbReference type="InterPro" id="IPR006091">
    <property type="entry name" value="Acyl-CoA_Oxase/DH_mid-dom"/>
</dbReference>
<feature type="domain" description="Acyl-CoA dehydrogenase/oxidase C-terminal" evidence="5">
    <location>
        <begin position="388"/>
        <end position="465"/>
    </location>
</feature>
<dbReference type="SUPFAM" id="SSF47203">
    <property type="entry name" value="Acyl-CoA dehydrogenase C-terminal domain-like"/>
    <property type="match status" value="1"/>
</dbReference>
<feature type="domain" description="Acyl-CoA dehydrogenase/oxidase C-terminal" evidence="5">
    <location>
        <begin position="492"/>
        <end position="574"/>
    </location>
</feature>
<dbReference type="Pfam" id="PF00441">
    <property type="entry name" value="Acyl-CoA_dh_1"/>
    <property type="match status" value="2"/>
</dbReference>
<protein>
    <submittedName>
        <fullName evidence="8">Acyl-CoA dehydrogenase/oxidase</fullName>
    </submittedName>
</protein>
<dbReference type="RefSeq" id="XP_033588762.1">
    <property type="nucleotide sequence ID" value="XM_033734061.1"/>
</dbReference>
<keyword evidence="2" id="KW-0285">Flavoprotein</keyword>
<dbReference type="GO" id="GO:0003995">
    <property type="term" value="F:acyl-CoA dehydrogenase activity"/>
    <property type="evidence" value="ECO:0007669"/>
    <property type="project" value="TreeGrafter"/>
</dbReference>
<feature type="domain" description="Adaptive response protein AidB N-terminal" evidence="7">
    <location>
        <begin position="92"/>
        <end position="222"/>
    </location>
</feature>
<evidence type="ECO:0000313" key="8">
    <source>
        <dbReference type="EMBL" id="KAF2482192.1"/>
    </source>
</evidence>
<dbReference type="Proteomes" id="UP000799767">
    <property type="component" value="Unassembled WGS sequence"/>
</dbReference>
<dbReference type="Gene3D" id="1.20.140.10">
    <property type="entry name" value="Butyryl-CoA Dehydrogenase, subunit A, domain 3"/>
    <property type="match status" value="1"/>
</dbReference>
<feature type="domain" description="Acyl-CoA oxidase/dehydrogenase middle" evidence="6">
    <location>
        <begin position="255"/>
        <end position="378"/>
    </location>
</feature>
<reference evidence="8" key="1">
    <citation type="journal article" date="2020" name="Stud. Mycol.">
        <title>101 Dothideomycetes genomes: a test case for predicting lifestyles and emergence of pathogens.</title>
        <authorList>
            <person name="Haridas S."/>
            <person name="Albert R."/>
            <person name="Binder M."/>
            <person name="Bloem J."/>
            <person name="Labutti K."/>
            <person name="Salamov A."/>
            <person name="Andreopoulos B."/>
            <person name="Baker S."/>
            <person name="Barry K."/>
            <person name="Bills G."/>
            <person name="Bluhm B."/>
            <person name="Cannon C."/>
            <person name="Castanera R."/>
            <person name="Culley D."/>
            <person name="Daum C."/>
            <person name="Ezra D."/>
            <person name="Gonzalez J."/>
            <person name="Henrissat B."/>
            <person name="Kuo A."/>
            <person name="Liang C."/>
            <person name="Lipzen A."/>
            <person name="Lutzoni F."/>
            <person name="Magnuson J."/>
            <person name="Mondo S."/>
            <person name="Nolan M."/>
            <person name="Ohm R."/>
            <person name="Pangilinan J."/>
            <person name="Park H.-J."/>
            <person name="Ramirez L."/>
            <person name="Alfaro M."/>
            <person name="Sun H."/>
            <person name="Tritt A."/>
            <person name="Yoshinaga Y."/>
            <person name="Zwiers L.-H."/>
            <person name="Turgeon B."/>
            <person name="Goodwin S."/>
            <person name="Spatafora J."/>
            <person name="Crous P."/>
            <person name="Grigoriev I."/>
        </authorList>
    </citation>
    <scope>NUCLEOTIDE SEQUENCE</scope>
    <source>
        <strain evidence="8">CBS 113389</strain>
    </source>
</reference>
<dbReference type="InterPro" id="IPR036250">
    <property type="entry name" value="AcylCo_DH-like_C"/>
</dbReference>
<keyword evidence="3" id="KW-0274">FAD</keyword>
<keyword evidence="9" id="KW-1185">Reference proteome</keyword>
<dbReference type="Pfam" id="PF18158">
    <property type="entry name" value="AidB_N"/>
    <property type="match status" value="1"/>
</dbReference>
<dbReference type="InterPro" id="IPR009100">
    <property type="entry name" value="AcylCoA_DH/oxidase_NM_dom_sf"/>
</dbReference>
<dbReference type="EMBL" id="MU001637">
    <property type="protein sequence ID" value="KAF2482192.1"/>
    <property type="molecule type" value="Genomic_DNA"/>
</dbReference>
<accession>A0A6A6PQA8</accession>
<organism evidence="8 9">
    <name type="scientific">Neohortaea acidophila</name>
    <dbReference type="NCBI Taxonomy" id="245834"/>
    <lineage>
        <taxon>Eukaryota</taxon>
        <taxon>Fungi</taxon>
        <taxon>Dikarya</taxon>
        <taxon>Ascomycota</taxon>
        <taxon>Pezizomycotina</taxon>
        <taxon>Dothideomycetes</taxon>
        <taxon>Dothideomycetidae</taxon>
        <taxon>Mycosphaerellales</taxon>
        <taxon>Teratosphaeriaceae</taxon>
        <taxon>Neohortaea</taxon>
    </lineage>
</organism>
<sequence length="707" mass="78373">MRGGGAMKPAAMLIVELENAQSQRDSRMDSISYARERRRPVEQGGSSRDAQAVPQPPVSTSDRDRRSPEPRPSSSSDGFFQTPPRILNQLVDDIALQRALDLFLPDDVRETVLPDLRAFGDTVISKTVLDQVSDAEKNLPYLRPFDAWGRRQDELVTSEGWRKLSALGVKEGMVSIPYENEYLQYSRTYQFLKYLVWCGSAVWTTCPNQMTDGVAALLRKHLTDKSLAPQTRQALQSAYARVTARDPDFVWTTGQWMTERQGGSDVSQTETLATYAPDKSEKDAESTGSDGVALGDWLVNGFKWFSSATDSQMMVFLARTPTGISTFMAPMRRVVGKDHISAWPLQDVKTELNGVQIQRLKNKLGTKALPTAELVLNNTRAHLIGEDGKGIKEMATVLNISRIHNGLTATGFWGRGLSTIRAFARVRKVGLKPLWTKPAFARTLAKMHVEYKANVLLGIFVISLLGVAEQSEIAQFHESTGSSKSFPKAHATRLIPNADAAQHLFRLLAPVLKGVSGKTAIGGLQECMECMGGVGYLESEDMQFNLARLFRDANVIPIWEGTTDMMADDVRRVVFGKTSQEVMSAMDAWVKKVLADSIPECASHAQSLQGMWKEWQGIVHTYRLEEFQLNARSIMGKLSDVVMGCLLVSDASRDRDTIAIDFVDAWFAFRDLTPSASPSAGKFEEIVARDLRVVFGREGPQQPAARL</sequence>